<dbReference type="GeneID" id="7196403"/>
<reference evidence="7" key="2">
    <citation type="submission" date="2008-08" db="EMBL/GenBank/DDBJ databases">
        <authorList>
            <consortium name="Diatom Consortium"/>
            <person name="Grigoriev I."/>
            <person name="Grimwood J."/>
            <person name="Kuo A."/>
            <person name="Otillar R.P."/>
            <person name="Salamov A."/>
            <person name="Detter J.C."/>
            <person name="Lindquist E."/>
            <person name="Shapiro H."/>
            <person name="Lucas S."/>
            <person name="Glavina del Rio T."/>
            <person name="Pitluck S."/>
            <person name="Rokhsar D."/>
            <person name="Bowler C."/>
        </authorList>
    </citation>
    <scope>GENOME REANNOTATION</scope>
    <source>
        <strain evidence="7">CCAP 1055/1</strain>
    </source>
</reference>
<keyword evidence="4" id="KW-0009">Actin-binding</keyword>
<dbReference type="PRINTS" id="PR00597">
    <property type="entry name" value="GELSOLIN"/>
</dbReference>
<comment type="similarity">
    <text evidence="1">Belongs to the villin/gelsolin family.</text>
</comment>
<evidence type="ECO:0000256" key="4">
    <source>
        <dbReference type="ARBA" id="ARBA00023203"/>
    </source>
</evidence>
<dbReference type="eggNOG" id="KOG0443">
    <property type="taxonomic scope" value="Eukaryota"/>
</dbReference>
<dbReference type="InterPro" id="IPR007122">
    <property type="entry name" value="Villin/Gelsolin"/>
</dbReference>
<dbReference type="RefSeq" id="XP_002177218.1">
    <property type="nucleotide sequence ID" value="XM_002177182.1"/>
</dbReference>
<dbReference type="Pfam" id="PF00626">
    <property type="entry name" value="Gelsolin"/>
    <property type="match status" value="3"/>
</dbReference>
<keyword evidence="7" id="KW-1185">Reference proteome</keyword>
<evidence type="ECO:0000313" key="7">
    <source>
        <dbReference type="Proteomes" id="UP000000759"/>
    </source>
</evidence>
<dbReference type="OrthoDB" id="6375767at2759"/>
<dbReference type="GO" id="GO:0008154">
    <property type="term" value="P:actin polymerization or depolymerization"/>
    <property type="evidence" value="ECO:0007669"/>
    <property type="project" value="TreeGrafter"/>
</dbReference>
<dbReference type="InParanoid" id="B7FPI9"/>
<keyword evidence="2" id="KW-0117">Actin capping</keyword>
<keyword evidence="3" id="KW-0677">Repeat</keyword>
<dbReference type="KEGG" id="pti:PHATRDRAFT_53980"/>
<dbReference type="Gene3D" id="3.40.20.10">
    <property type="entry name" value="Severin"/>
    <property type="match status" value="3"/>
</dbReference>
<dbReference type="FunFam" id="3.40.20.10:FF:000043">
    <property type="entry name" value="macrophage-capping protein-like isoform X2"/>
    <property type="match status" value="1"/>
</dbReference>
<dbReference type="InterPro" id="IPR007123">
    <property type="entry name" value="Gelsolin-like_dom"/>
</dbReference>
<evidence type="ECO:0000313" key="6">
    <source>
        <dbReference type="EMBL" id="EEC51681.1"/>
    </source>
</evidence>
<dbReference type="PaxDb" id="2850-Phatr53980"/>
<feature type="domain" description="Gelsolin-like" evidence="5">
    <location>
        <begin position="324"/>
        <end position="386"/>
    </location>
</feature>
<dbReference type="GO" id="GO:0051693">
    <property type="term" value="P:actin filament capping"/>
    <property type="evidence" value="ECO:0007669"/>
    <property type="project" value="UniProtKB-KW"/>
</dbReference>
<proteinExistence type="inferred from homology"/>
<sequence length="403" mass="45208">MNVREKLNWKDTNLALFGSDLEKKIKAAAADSEPQWSNIGTSVALHIWRIEQFMVKPWPSNKHGKFHKGDSYVVLNTYKPEPSKPKLAHDIHIWIGDNSSQDEYGTAAYKMVELDDKLGGTAVQHREVQGKESTLFQKYFGNHLTYLEGGVESGFHHVECSAAEPHLYKIKGTRKSDTLRLTQEPVRRNSLNTGDVFVLTAGEEAVWIWVGKESNQDEQAKGVEVAQAFCKKGNVIVLNQGVNDNEKEATEFWAFLPGKVAVLGPIKKSVRVQAADEKDNKSRAFVPVLFQIPEQTGGKLRKVATAKKQPVGPTRDMQYLLPRSTLQSKHGYLLDTGFHIFVWLGSQAPTICKANAMPQAHMYFSSFRRPLLPLTVVKERQETDLFQERFHEAGSAGCACVLM</sequence>
<dbReference type="STRING" id="556484.B7FPI9"/>
<dbReference type="CDD" id="cd11290">
    <property type="entry name" value="gelsolin_S1_like"/>
    <property type="match status" value="1"/>
</dbReference>
<dbReference type="HOGENOM" id="CLU_002568_0_1_1"/>
<reference evidence="6 7" key="1">
    <citation type="journal article" date="2008" name="Nature">
        <title>The Phaeodactylum genome reveals the evolutionary history of diatom genomes.</title>
        <authorList>
            <person name="Bowler C."/>
            <person name="Allen A.E."/>
            <person name="Badger J.H."/>
            <person name="Grimwood J."/>
            <person name="Jabbari K."/>
            <person name="Kuo A."/>
            <person name="Maheswari U."/>
            <person name="Martens C."/>
            <person name="Maumus F."/>
            <person name="Otillar R.P."/>
            <person name="Rayko E."/>
            <person name="Salamov A."/>
            <person name="Vandepoele K."/>
            <person name="Beszteri B."/>
            <person name="Gruber A."/>
            <person name="Heijde M."/>
            <person name="Katinka M."/>
            <person name="Mock T."/>
            <person name="Valentin K."/>
            <person name="Verret F."/>
            <person name="Berges J.A."/>
            <person name="Brownlee C."/>
            <person name="Cadoret J.P."/>
            <person name="Chiovitti A."/>
            <person name="Choi C.J."/>
            <person name="Coesel S."/>
            <person name="De Martino A."/>
            <person name="Detter J.C."/>
            <person name="Durkin C."/>
            <person name="Falciatore A."/>
            <person name="Fournet J."/>
            <person name="Haruta M."/>
            <person name="Huysman M.J."/>
            <person name="Jenkins B.D."/>
            <person name="Jiroutova K."/>
            <person name="Jorgensen R.E."/>
            <person name="Joubert Y."/>
            <person name="Kaplan A."/>
            <person name="Kroger N."/>
            <person name="Kroth P.G."/>
            <person name="La Roche J."/>
            <person name="Lindquist E."/>
            <person name="Lommer M."/>
            <person name="Martin-Jezequel V."/>
            <person name="Lopez P.J."/>
            <person name="Lucas S."/>
            <person name="Mangogna M."/>
            <person name="McGinnis K."/>
            <person name="Medlin L.K."/>
            <person name="Montsant A."/>
            <person name="Oudot-Le Secq M.P."/>
            <person name="Napoli C."/>
            <person name="Obornik M."/>
            <person name="Parker M.S."/>
            <person name="Petit J.L."/>
            <person name="Porcel B.M."/>
            <person name="Poulsen N."/>
            <person name="Robison M."/>
            <person name="Rychlewski L."/>
            <person name="Rynearson T.A."/>
            <person name="Schmutz J."/>
            <person name="Shapiro H."/>
            <person name="Siaut M."/>
            <person name="Stanley M."/>
            <person name="Sussman M.R."/>
            <person name="Taylor A.R."/>
            <person name="Vardi A."/>
            <person name="von Dassow P."/>
            <person name="Vyverman W."/>
            <person name="Willis A."/>
            <person name="Wyrwicz L.S."/>
            <person name="Rokhsar D.S."/>
            <person name="Weissenbach J."/>
            <person name="Armbrust E.V."/>
            <person name="Green B.R."/>
            <person name="Van de Peer Y."/>
            <person name="Grigoriev I.V."/>
        </authorList>
    </citation>
    <scope>NUCLEOTIDE SEQUENCE [LARGE SCALE GENOMIC DNA]</scope>
    <source>
        <strain evidence="6 7">CCAP 1055/1</strain>
    </source>
</reference>
<dbReference type="GO" id="GO:0005737">
    <property type="term" value="C:cytoplasm"/>
    <property type="evidence" value="ECO:0007669"/>
    <property type="project" value="TreeGrafter"/>
</dbReference>
<gene>
    <name evidence="6" type="primary">GEL1</name>
    <name evidence="6" type="ORF">PHATRDRAFT_53980</name>
</gene>
<evidence type="ECO:0000256" key="3">
    <source>
        <dbReference type="ARBA" id="ARBA00022737"/>
    </source>
</evidence>
<feature type="domain" description="Gelsolin-like" evidence="5">
    <location>
        <begin position="61"/>
        <end position="136"/>
    </location>
</feature>
<dbReference type="AlphaFoldDB" id="B7FPI9"/>
<feature type="domain" description="Gelsolin-like" evidence="5">
    <location>
        <begin position="189"/>
        <end position="230"/>
    </location>
</feature>
<accession>B7FPI9</accession>
<dbReference type="SUPFAM" id="SSF55753">
    <property type="entry name" value="Actin depolymerizing proteins"/>
    <property type="match status" value="3"/>
</dbReference>
<dbReference type="SMART" id="SM00262">
    <property type="entry name" value="GEL"/>
    <property type="match status" value="3"/>
</dbReference>
<protein>
    <submittedName>
        <fullName evidence="6">Gelsolin</fullName>
    </submittedName>
</protein>
<dbReference type="Proteomes" id="UP000000759">
    <property type="component" value="Chromosome 1"/>
</dbReference>
<dbReference type="GO" id="GO:0015629">
    <property type="term" value="C:actin cytoskeleton"/>
    <property type="evidence" value="ECO:0007669"/>
    <property type="project" value="TreeGrafter"/>
</dbReference>
<evidence type="ECO:0000259" key="5">
    <source>
        <dbReference type="Pfam" id="PF00626"/>
    </source>
</evidence>
<organism evidence="6 7">
    <name type="scientific">Phaeodactylum tricornutum (strain CCAP 1055/1)</name>
    <dbReference type="NCBI Taxonomy" id="556484"/>
    <lineage>
        <taxon>Eukaryota</taxon>
        <taxon>Sar</taxon>
        <taxon>Stramenopiles</taxon>
        <taxon>Ochrophyta</taxon>
        <taxon>Bacillariophyta</taxon>
        <taxon>Bacillariophyceae</taxon>
        <taxon>Bacillariophycidae</taxon>
        <taxon>Naviculales</taxon>
        <taxon>Phaeodactylaceae</taxon>
        <taxon>Phaeodactylum</taxon>
    </lineage>
</organism>
<dbReference type="PANTHER" id="PTHR11977">
    <property type="entry name" value="VILLIN"/>
    <property type="match status" value="1"/>
</dbReference>
<dbReference type="InterPro" id="IPR029006">
    <property type="entry name" value="ADF-H/Gelsolin-like_dom_sf"/>
</dbReference>
<evidence type="ECO:0000256" key="1">
    <source>
        <dbReference type="ARBA" id="ARBA00008418"/>
    </source>
</evidence>
<dbReference type="GO" id="GO:0051015">
    <property type="term" value="F:actin filament binding"/>
    <property type="evidence" value="ECO:0007669"/>
    <property type="project" value="InterPro"/>
</dbReference>
<evidence type="ECO:0000256" key="2">
    <source>
        <dbReference type="ARBA" id="ARBA00022467"/>
    </source>
</evidence>
<dbReference type="PANTHER" id="PTHR11977:SF51">
    <property type="entry name" value="PROTEIN FLIGHTLESS-1 HOMOLOG"/>
    <property type="match status" value="1"/>
</dbReference>
<dbReference type="EMBL" id="CM000605">
    <property type="protein sequence ID" value="EEC51681.1"/>
    <property type="molecule type" value="Genomic_DNA"/>
</dbReference>
<name>B7FPI9_PHATC</name>